<dbReference type="PROSITE" id="PS50072">
    <property type="entry name" value="CSA_PPIASE_2"/>
    <property type="match status" value="1"/>
</dbReference>
<reference evidence="4 5" key="1">
    <citation type="submission" date="2018-10" db="EMBL/GenBank/DDBJ databases">
        <title>A high-quality apple genome assembly.</title>
        <authorList>
            <person name="Hu J."/>
        </authorList>
    </citation>
    <scope>NUCLEOTIDE SEQUENCE [LARGE SCALE GENOMIC DNA]</scope>
    <source>
        <strain evidence="5">cv. HFTH1</strain>
        <tissue evidence="4">Young leaf</tissue>
    </source>
</reference>
<dbReference type="Pfam" id="PF17246">
    <property type="entry name" value="CDC24_OB1"/>
    <property type="match status" value="1"/>
</dbReference>
<dbReference type="InterPro" id="IPR035201">
    <property type="entry name" value="Cdc24_OB1"/>
</dbReference>
<dbReference type="InterPro" id="IPR035200">
    <property type="entry name" value="Cdc24_OB2"/>
</dbReference>
<evidence type="ECO:0000313" key="5">
    <source>
        <dbReference type="Proteomes" id="UP000290289"/>
    </source>
</evidence>
<dbReference type="InterPro" id="IPR012340">
    <property type="entry name" value="NA-bd_OB-fold"/>
</dbReference>
<dbReference type="EMBL" id="RDQH01000339">
    <property type="protein sequence ID" value="RXH80147.1"/>
    <property type="molecule type" value="Genomic_DNA"/>
</dbReference>
<dbReference type="STRING" id="3750.A0A498IDP7"/>
<dbReference type="Proteomes" id="UP000290289">
    <property type="component" value="Chromosome 13"/>
</dbReference>
<dbReference type="InterPro" id="IPR002130">
    <property type="entry name" value="Cyclophilin-type_PPIase_dom"/>
</dbReference>
<dbReference type="SUPFAM" id="SSF50249">
    <property type="entry name" value="Nucleic acid-binding proteins"/>
    <property type="match status" value="1"/>
</dbReference>
<dbReference type="InterPro" id="IPR035203">
    <property type="entry name" value="Cdc24_OB3"/>
</dbReference>
<sequence>MARIKPQALLLQSKKKKGPTRISITTIVMCNLIIALAALSLVATYRYWFRRSLDQSGSELSNREDFDGFGKKGDLPGYAILNTPKGPITVELFKDGSPEVVDRFIDLCQKGHFKGMSFSHVIKHYIIKGGGSQGLGAAEDWISKGKLRSQLVTSPKHEAFMLGTTKARPDNKEFELVITTAPIPDLNDKLIVFGRVIKGEEVVQEIEEVDTDEHYRPKSSVGITGDRVVKLRGQSFNKSFSRLPGRVVNSAKMNSINSAMDIDEQKDHEDPLLKFIDYARSVLSPETDENLDPNQNGPETSTRPSWNWTASRILKTCSAYSSGVTTAILLSDLAQAWSEQRRDRPLKKMPECVKQLRKKHKRRKLPNTVTIDSIYEKNFLSLSSVLEAVVVEAFVLPGTNIHMLSLGDYWSSNTIDIYLHRRYCDLVDPRNGILKKGREIFLTGCYLRPATGGGSSYPRLLPTEYLVILLDEDDDGDSLLIGAKFYSDSFSSISAANKDVPYSLYARIESIGPLEVHGKFGTLQRKQITLVNEDDVKLQFLLWGDQVVLANLLSVGSMLALDKPYVSRAIDSGIETSGEVCLEFGSATQLFLVPFIQHEEQVCVALTPNRYQGSRLLSTIDPSQGPQVSQVSLPCDSHGSIDFSSYPFRSFVSGLRDKMTGVSLYGVVTNIFKEKHTAEAVFSLRIEDTTGPIWAKFHFVKNWSLGRLSLGHTVYISGLTCSMTKRNLEASWFENSAGASFFNLSCLPALLNSSCLRKLSRLADLSSQGSCTQIVQVWAVWLGAQSNVSTRFSHTTCGHFVTELPNGVMECGFCNDNNCGAAVIRTFHLKITLADESGKVFAWCTGHAAAELLQISPDEFHELPEDEQDMYLASLAKERFTVAIVNCKREGCEGSDALMQEIEGAGQNL</sequence>
<protein>
    <recommendedName>
        <fullName evidence="3">PPIase cyclophilin-type domain-containing protein</fullName>
    </recommendedName>
</protein>
<keyword evidence="2" id="KW-0812">Transmembrane</keyword>
<name>A0A498IDP7_MALDO</name>
<gene>
    <name evidence="4" type="ORF">DVH24_041294</name>
</gene>
<accession>A0A498IDP7</accession>
<evidence type="ECO:0000259" key="3">
    <source>
        <dbReference type="PROSITE" id="PS50072"/>
    </source>
</evidence>
<dbReference type="PANTHER" id="PTHR36033">
    <property type="entry name" value="NUCLEIC ACID-BINDING PROTEINS SUPERFAMILY"/>
    <property type="match status" value="1"/>
</dbReference>
<feature type="transmembrane region" description="Helical" evidence="2">
    <location>
        <begin position="21"/>
        <end position="48"/>
    </location>
</feature>
<evidence type="ECO:0000256" key="2">
    <source>
        <dbReference type="SAM" id="Phobius"/>
    </source>
</evidence>
<dbReference type="Gene3D" id="2.40.100.10">
    <property type="entry name" value="Cyclophilin-like"/>
    <property type="match status" value="1"/>
</dbReference>
<keyword evidence="2" id="KW-1133">Transmembrane helix</keyword>
<keyword evidence="2" id="KW-0472">Membrane</keyword>
<dbReference type="AlphaFoldDB" id="A0A498IDP7"/>
<evidence type="ECO:0000313" key="4">
    <source>
        <dbReference type="EMBL" id="RXH80147.1"/>
    </source>
</evidence>
<dbReference type="SUPFAM" id="SSF50891">
    <property type="entry name" value="Cyclophilin-like"/>
    <property type="match status" value="1"/>
</dbReference>
<dbReference type="Pfam" id="PF17245">
    <property type="entry name" value="CDC24_OB2"/>
    <property type="match status" value="1"/>
</dbReference>
<dbReference type="InterPro" id="IPR029000">
    <property type="entry name" value="Cyclophilin-like_dom_sf"/>
</dbReference>
<feature type="region of interest" description="Disordered" evidence="1">
    <location>
        <begin position="286"/>
        <end position="305"/>
    </location>
</feature>
<dbReference type="PANTHER" id="PTHR36033:SF1">
    <property type="entry name" value="NUCLEIC ACID-BINDING PROTEINS SUPERFAMILY"/>
    <property type="match status" value="1"/>
</dbReference>
<dbReference type="Pfam" id="PF17244">
    <property type="entry name" value="CDC24_OB3"/>
    <property type="match status" value="1"/>
</dbReference>
<evidence type="ECO:0000256" key="1">
    <source>
        <dbReference type="SAM" id="MobiDB-lite"/>
    </source>
</evidence>
<organism evidence="4 5">
    <name type="scientific">Malus domestica</name>
    <name type="common">Apple</name>
    <name type="synonym">Pyrus malus</name>
    <dbReference type="NCBI Taxonomy" id="3750"/>
    <lineage>
        <taxon>Eukaryota</taxon>
        <taxon>Viridiplantae</taxon>
        <taxon>Streptophyta</taxon>
        <taxon>Embryophyta</taxon>
        <taxon>Tracheophyta</taxon>
        <taxon>Spermatophyta</taxon>
        <taxon>Magnoliopsida</taxon>
        <taxon>eudicotyledons</taxon>
        <taxon>Gunneridae</taxon>
        <taxon>Pentapetalae</taxon>
        <taxon>rosids</taxon>
        <taxon>fabids</taxon>
        <taxon>Rosales</taxon>
        <taxon>Rosaceae</taxon>
        <taxon>Amygdaloideae</taxon>
        <taxon>Maleae</taxon>
        <taxon>Malus</taxon>
    </lineage>
</organism>
<dbReference type="PRINTS" id="PR00153">
    <property type="entry name" value="CSAPPISMRASE"/>
</dbReference>
<dbReference type="GO" id="GO:0003755">
    <property type="term" value="F:peptidyl-prolyl cis-trans isomerase activity"/>
    <property type="evidence" value="ECO:0007669"/>
    <property type="project" value="InterPro"/>
</dbReference>
<feature type="domain" description="PPIase cyclophilin-type" evidence="3">
    <location>
        <begin position="75"/>
        <end position="228"/>
    </location>
</feature>
<feature type="compositionally biased region" description="Polar residues" evidence="1">
    <location>
        <begin position="292"/>
        <end position="305"/>
    </location>
</feature>
<dbReference type="Gene3D" id="2.40.50.140">
    <property type="entry name" value="Nucleic acid-binding proteins"/>
    <property type="match status" value="1"/>
</dbReference>
<proteinExistence type="predicted"/>
<comment type="caution">
    <text evidence="4">The sequence shown here is derived from an EMBL/GenBank/DDBJ whole genome shotgun (WGS) entry which is preliminary data.</text>
</comment>
<keyword evidence="5" id="KW-1185">Reference proteome</keyword>
<dbReference type="Pfam" id="PF00160">
    <property type="entry name" value="Pro_isomerase"/>
    <property type="match status" value="1"/>
</dbReference>